<keyword evidence="3" id="KW-0238">DNA-binding</keyword>
<reference evidence="3 4" key="1">
    <citation type="submission" date="2018-04" db="EMBL/GenBank/DDBJ databases">
        <title>Genomic Encyclopedia of Type Strains, Phase III (KMG-III): the genomes of soil and plant-associated and newly described type strains.</title>
        <authorList>
            <person name="Whitman W."/>
        </authorList>
    </citation>
    <scope>NUCLEOTIDE SEQUENCE [LARGE SCALE GENOMIC DNA]</scope>
    <source>
        <strain evidence="3 4">KA25</strain>
    </source>
</reference>
<organism evidence="3 4">
    <name type="scientific">Cereibacter azotoformans</name>
    <dbReference type="NCBI Taxonomy" id="43057"/>
    <lineage>
        <taxon>Bacteria</taxon>
        <taxon>Pseudomonadati</taxon>
        <taxon>Pseudomonadota</taxon>
        <taxon>Alphaproteobacteria</taxon>
        <taxon>Rhodobacterales</taxon>
        <taxon>Paracoccaceae</taxon>
        <taxon>Cereibacter</taxon>
    </lineage>
</organism>
<dbReference type="RefSeq" id="WP_108222310.1">
    <property type="nucleotide sequence ID" value="NZ_CP183927.1"/>
</dbReference>
<evidence type="ECO:0000313" key="3">
    <source>
        <dbReference type="EMBL" id="PTR13398.1"/>
    </source>
</evidence>
<comment type="caution">
    <text evidence="3">The sequence shown here is derived from an EMBL/GenBank/DDBJ whole genome shotgun (WGS) entry which is preliminary data.</text>
</comment>
<dbReference type="Proteomes" id="UP000244060">
    <property type="component" value="Unassembled WGS sequence"/>
</dbReference>
<name>A0A2T5JTN0_9RHOB</name>
<dbReference type="AlphaFoldDB" id="A0A2T5JTN0"/>
<dbReference type="SUPFAM" id="SSF47413">
    <property type="entry name" value="lambda repressor-like DNA-binding domains"/>
    <property type="match status" value="1"/>
</dbReference>
<dbReference type="SMART" id="SM00530">
    <property type="entry name" value="HTH_XRE"/>
    <property type="match status" value="1"/>
</dbReference>
<dbReference type="PROSITE" id="PS50943">
    <property type="entry name" value="HTH_CROC1"/>
    <property type="match status" value="1"/>
</dbReference>
<feature type="region of interest" description="Disordered" evidence="1">
    <location>
        <begin position="83"/>
        <end position="105"/>
    </location>
</feature>
<dbReference type="InterPro" id="IPR010982">
    <property type="entry name" value="Lambda_DNA-bd_dom_sf"/>
</dbReference>
<gene>
    <name evidence="3" type="ORF">C8J28_12228</name>
</gene>
<feature type="domain" description="HTH cro/C1-type" evidence="2">
    <location>
        <begin position="15"/>
        <end position="69"/>
    </location>
</feature>
<sequence length="137" mass="15590">MMDEEETLPEWARRLQELTEQSGLSQAELARRAGISRDTYNRYCRGLTRPPRQKVLALASLFGIEDREIDPVQVRLEALRRETGKAEAARRDHPAPPYLLSPPVSGDPGMMHLRLDADIRIETALRIVELLNRESSS</sequence>
<evidence type="ECO:0000313" key="4">
    <source>
        <dbReference type="Proteomes" id="UP000244060"/>
    </source>
</evidence>
<dbReference type="CDD" id="cd00093">
    <property type="entry name" value="HTH_XRE"/>
    <property type="match status" value="1"/>
</dbReference>
<dbReference type="Pfam" id="PF13560">
    <property type="entry name" value="HTH_31"/>
    <property type="match status" value="1"/>
</dbReference>
<dbReference type="EMBL" id="QAOT01000022">
    <property type="protein sequence ID" value="PTR13398.1"/>
    <property type="molecule type" value="Genomic_DNA"/>
</dbReference>
<accession>A0A2T5JTN0</accession>
<evidence type="ECO:0000256" key="1">
    <source>
        <dbReference type="SAM" id="MobiDB-lite"/>
    </source>
</evidence>
<protein>
    <submittedName>
        <fullName evidence="3">DNA-binding XRE family transcriptional regulator</fullName>
    </submittedName>
</protein>
<dbReference type="OrthoDB" id="7855140at2"/>
<dbReference type="Gene3D" id="1.10.260.40">
    <property type="entry name" value="lambda repressor-like DNA-binding domains"/>
    <property type="match status" value="1"/>
</dbReference>
<keyword evidence="4" id="KW-1185">Reference proteome</keyword>
<dbReference type="GO" id="GO:0003677">
    <property type="term" value="F:DNA binding"/>
    <property type="evidence" value="ECO:0007669"/>
    <property type="project" value="UniProtKB-KW"/>
</dbReference>
<dbReference type="InterPro" id="IPR001387">
    <property type="entry name" value="Cro/C1-type_HTH"/>
</dbReference>
<evidence type="ECO:0000259" key="2">
    <source>
        <dbReference type="PROSITE" id="PS50943"/>
    </source>
</evidence>
<proteinExistence type="predicted"/>
<feature type="compositionally biased region" description="Basic and acidic residues" evidence="1">
    <location>
        <begin position="83"/>
        <end position="94"/>
    </location>
</feature>